<reference evidence="5 6" key="1">
    <citation type="submission" date="2018-11" db="EMBL/GenBank/DDBJ databases">
        <title>Flavobacterium sp. nov., YIM 102600 draft genome.</title>
        <authorList>
            <person name="Li G."/>
            <person name="Jiang Y."/>
        </authorList>
    </citation>
    <scope>NUCLEOTIDE SEQUENCE [LARGE SCALE GENOMIC DNA]</scope>
    <source>
        <strain evidence="5 6">YIM 102600</strain>
    </source>
</reference>
<evidence type="ECO:0000313" key="5">
    <source>
        <dbReference type="EMBL" id="RRJ92924.1"/>
    </source>
</evidence>
<dbReference type="InterPro" id="IPR009057">
    <property type="entry name" value="Homeodomain-like_sf"/>
</dbReference>
<dbReference type="SUPFAM" id="SSF46689">
    <property type="entry name" value="Homeodomain-like"/>
    <property type="match status" value="1"/>
</dbReference>
<name>A0A3P3WE69_9FLAO</name>
<dbReference type="InterPro" id="IPR037923">
    <property type="entry name" value="HTH-like"/>
</dbReference>
<dbReference type="PRINTS" id="PR00032">
    <property type="entry name" value="HTHARAC"/>
</dbReference>
<feature type="domain" description="HTH araC/xylS-type" evidence="4">
    <location>
        <begin position="191"/>
        <end position="289"/>
    </location>
</feature>
<evidence type="ECO:0000256" key="1">
    <source>
        <dbReference type="ARBA" id="ARBA00023015"/>
    </source>
</evidence>
<dbReference type="OrthoDB" id="1096411at2"/>
<dbReference type="Gene3D" id="2.60.120.280">
    <property type="entry name" value="Regulatory protein AraC"/>
    <property type="match status" value="1"/>
</dbReference>
<dbReference type="Proteomes" id="UP000271937">
    <property type="component" value="Unassembled WGS sequence"/>
</dbReference>
<evidence type="ECO:0000313" key="6">
    <source>
        <dbReference type="Proteomes" id="UP000271937"/>
    </source>
</evidence>
<proteinExistence type="predicted"/>
<dbReference type="EMBL" id="RQVR01000004">
    <property type="protein sequence ID" value="RRJ92924.1"/>
    <property type="molecule type" value="Genomic_DNA"/>
</dbReference>
<dbReference type="PANTHER" id="PTHR43280">
    <property type="entry name" value="ARAC-FAMILY TRANSCRIPTIONAL REGULATOR"/>
    <property type="match status" value="1"/>
</dbReference>
<keyword evidence="1" id="KW-0805">Transcription regulation</keyword>
<protein>
    <submittedName>
        <fullName evidence="5">Helix-turn-helix domain-containing protein</fullName>
    </submittedName>
</protein>
<dbReference type="InterPro" id="IPR018060">
    <property type="entry name" value="HTH_AraC"/>
</dbReference>
<gene>
    <name evidence="5" type="ORF">EG849_04875</name>
</gene>
<dbReference type="GO" id="GO:0003700">
    <property type="term" value="F:DNA-binding transcription factor activity"/>
    <property type="evidence" value="ECO:0007669"/>
    <property type="project" value="InterPro"/>
</dbReference>
<dbReference type="Gene3D" id="1.10.10.60">
    <property type="entry name" value="Homeodomain-like"/>
    <property type="match status" value="1"/>
</dbReference>
<dbReference type="Pfam" id="PF02311">
    <property type="entry name" value="AraC_binding"/>
    <property type="match status" value="1"/>
</dbReference>
<dbReference type="GO" id="GO:0043565">
    <property type="term" value="F:sequence-specific DNA binding"/>
    <property type="evidence" value="ECO:0007669"/>
    <property type="project" value="InterPro"/>
</dbReference>
<comment type="caution">
    <text evidence="5">The sequence shown here is derived from an EMBL/GenBank/DDBJ whole genome shotgun (WGS) entry which is preliminary data.</text>
</comment>
<accession>A0A3P3WE69</accession>
<dbReference type="PROSITE" id="PS01124">
    <property type="entry name" value="HTH_ARAC_FAMILY_2"/>
    <property type="match status" value="1"/>
</dbReference>
<dbReference type="RefSeq" id="WP_125011967.1">
    <property type="nucleotide sequence ID" value="NZ_RQVR01000004.1"/>
</dbReference>
<dbReference type="InterPro" id="IPR020449">
    <property type="entry name" value="Tscrpt_reg_AraC-type_HTH"/>
</dbReference>
<keyword evidence="3" id="KW-0804">Transcription</keyword>
<dbReference type="SUPFAM" id="SSF51215">
    <property type="entry name" value="Regulatory protein AraC"/>
    <property type="match status" value="1"/>
</dbReference>
<evidence type="ECO:0000259" key="4">
    <source>
        <dbReference type="PROSITE" id="PS01124"/>
    </source>
</evidence>
<keyword evidence="2" id="KW-0238">DNA-binding</keyword>
<dbReference type="SMART" id="SM00342">
    <property type="entry name" value="HTH_ARAC"/>
    <property type="match status" value="1"/>
</dbReference>
<dbReference type="AlphaFoldDB" id="A0A3P3WE69"/>
<dbReference type="Pfam" id="PF12833">
    <property type="entry name" value="HTH_18"/>
    <property type="match status" value="1"/>
</dbReference>
<evidence type="ECO:0000256" key="2">
    <source>
        <dbReference type="ARBA" id="ARBA00023125"/>
    </source>
</evidence>
<dbReference type="PANTHER" id="PTHR43280:SF32">
    <property type="entry name" value="TRANSCRIPTIONAL REGULATORY PROTEIN"/>
    <property type="match status" value="1"/>
</dbReference>
<evidence type="ECO:0000256" key="3">
    <source>
        <dbReference type="ARBA" id="ARBA00023163"/>
    </source>
</evidence>
<sequence length="291" mass="34225">MEMISILDITQFELDKSQKDFFVNKIPAHISQNQSKITKPHKHNSYLAILFTKGSGRHEIDFNSYEIKPGSLFLMAPGQTHHWELSEDIDGYIFSHTANFYDLHYSHNRMHQFPFFYSIQNTPFLALGEKNKEQIEKLFHRLLEEYLNKKAFQQQLILSYIDIIYIEISRLYLEDNSQKIIKANSYSEKLQQFESLLEKNYIKEKSPSQYASWMNISPKHLNRITKSVLDKTASEMISDRIILEAKRSVLHTKNNFSEVAFSLGYEDYAYFSKLFKKASGLTPTAFLKIYK</sequence>
<keyword evidence="6" id="KW-1185">Reference proteome</keyword>
<dbReference type="InterPro" id="IPR003313">
    <property type="entry name" value="AraC-bd"/>
</dbReference>
<organism evidence="5 6">
    <name type="scientific">Flavobacterium macacae</name>
    <dbReference type="NCBI Taxonomy" id="2488993"/>
    <lineage>
        <taxon>Bacteria</taxon>
        <taxon>Pseudomonadati</taxon>
        <taxon>Bacteroidota</taxon>
        <taxon>Flavobacteriia</taxon>
        <taxon>Flavobacteriales</taxon>
        <taxon>Flavobacteriaceae</taxon>
        <taxon>Flavobacterium</taxon>
    </lineage>
</organism>